<evidence type="ECO:0000313" key="3">
    <source>
        <dbReference type="EMBL" id="CAI5456083.1"/>
    </source>
</evidence>
<keyword evidence="4" id="KW-1185">Reference proteome</keyword>
<dbReference type="PANTHER" id="PTHR31967:SF21">
    <property type="entry name" value="GROUND-LIKE DOMAIN-CONTAINING PROTEIN"/>
    <property type="match status" value="1"/>
</dbReference>
<evidence type="ECO:0000259" key="2">
    <source>
        <dbReference type="Pfam" id="PF03407"/>
    </source>
</evidence>
<keyword evidence="1" id="KW-0732">Signal</keyword>
<dbReference type="PANTHER" id="PTHR31967">
    <property type="entry name" value="GROUNDHOG (HEDGEHOG-LIKE FAMILY)-RELATED"/>
    <property type="match status" value="1"/>
</dbReference>
<feature type="chain" id="PRO_5040299060" description="Nucleotide-diphospho-sugar transferase domain-containing protein" evidence="1">
    <location>
        <begin position="23"/>
        <end position="286"/>
    </location>
</feature>
<reference evidence="3" key="1">
    <citation type="submission" date="2022-11" db="EMBL/GenBank/DDBJ databases">
        <authorList>
            <person name="Kikuchi T."/>
        </authorList>
    </citation>
    <scope>NUCLEOTIDE SEQUENCE</scope>
    <source>
        <strain evidence="3">PS1010</strain>
    </source>
</reference>
<feature type="signal peptide" evidence="1">
    <location>
        <begin position="1"/>
        <end position="22"/>
    </location>
</feature>
<organism evidence="3 4">
    <name type="scientific">Caenorhabditis angaria</name>
    <dbReference type="NCBI Taxonomy" id="860376"/>
    <lineage>
        <taxon>Eukaryota</taxon>
        <taxon>Metazoa</taxon>
        <taxon>Ecdysozoa</taxon>
        <taxon>Nematoda</taxon>
        <taxon>Chromadorea</taxon>
        <taxon>Rhabditida</taxon>
        <taxon>Rhabditina</taxon>
        <taxon>Rhabditomorpha</taxon>
        <taxon>Rhabditoidea</taxon>
        <taxon>Rhabditidae</taxon>
        <taxon>Peloderinae</taxon>
        <taxon>Caenorhabditis</taxon>
    </lineage>
</organism>
<protein>
    <recommendedName>
        <fullName evidence="2">Nucleotide-diphospho-sugar transferase domain-containing protein</fullName>
    </recommendedName>
</protein>
<name>A0A9P1J5D7_9PELO</name>
<feature type="domain" description="Nucleotide-diphospho-sugar transferase" evidence="2">
    <location>
        <begin position="91"/>
        <end position="286"/>
    </location>
</feature>
<evidence type="ECO:0000256" key="1">
    <source>
        <dbReference type="SAM" id="SignalP"/>
    </source>
</evidence>
<gene>
    <name evidence="3" type="ORF">CAMP_LOCUS18720</name>
</gene>
<sequence length="286" mass="33104">MKNVYAHALLLISVSLFTQIGHKREQASDTLICLKDNYEDVSLGRLQTFPKLMEEIQKINEDVGIVLLNRHAINITMNWLCNLNALNDPTIISKILVFAMDDESYQKLTYLWPRLRVFKLDLPSVSQPFKVGHCQYQLFQLLRANLATIFSMMNKSFWMLQPDTYWSENLFDLLDFSENDGTNLYLDVEGETILSSRMIAGGNFFVRASIESSLFFHQLSAEIREKYATDNNVMGAMCSRQYADVQCEFIPYHTISNWRWKNNNIKPALMQFDSLILPGSKGKLER</sequence>
<dbReference type="InterPro" id="IPR005069">
    <property type="entry name" value="Nucl-diP-sugar_transferase"/>
</dbReference>
<dbReference type="EMBL" id="CANHGI010000006">
    <property type="protein sequence ID" value="CAI5456083.1"/>
    <property type="molecule type" value="Genomic_DNA"/>
</dbReference>
<evidence type="ECO:0000313" key="4">
    <source>
        <dbReference type="Proteomes" id="UP001152747"/>
    </source>
</evidence>
<proteinExistence type="predicted"/>
<dbReference type="AlphaFoldDB" id="A0A9P1J5D7"/>
<dbReference type="Proteomes" id="UP001152747">
    <property type="component" value="Unassembled WGS sequence"/>
</dbReference>
<accession>A0A9P1J5D7</accession>
<comment type="caution">
    <text evidence="3">The sequence shown here is derived from an EMBL/GenBank/DDBJ whole genome shotgun (WGS) entry which is preliminary data.</text>
</comment>
<dbReference type="Pfam" id="PF03407">
    <property type="entry name" value="Nucleotid_trans"/>
    <property type="match status" value="1"/>
</dbReference>
<dbReference type="OrthoDB" id="5845882at2759"/>